<dbReference type="InterPro" id="IPR012942">
    <property type="entry name" value="SRR1-like"/>
</dbReference>
<proteinExistence type="predicted"/>
<reference evidence="2 3" key="1">
    <citation type="submission" date="2018-07" db="EMBL/GenBank/DDBJ databases">
        <title>Section-level genome sequencing of Aspergillus section Nigri to investigate inter- and intra-species variation.</title>
        <authorList>
            <consortium name="DOE Joint Genome Institute"/>
            <person name="Vesth T.C."/>
            <person name="Nybo J.L."/>
            <person name="Theobald S."/>
            <person name="Frisvad J.C."/>
            <person name="Larsen T.O."/>
            <person name="Nielsen K.F."/>
            <person name="Hoof J.B."/>
            <person name="Brandl J."/>
            <person name="Salamov A."/>
            <person name="Riley R."/>
            <person name="Gladden J.M."/>
            <person name="Phatale P."/>
            <person name="Nielsen M.T."/>
            <person name="Lyhne E.K."/>
            <person name="Kogle M.E."/>
            <person name="Strasser K."/>
            <person name="McDonnell E."/>
            <person name="Barry K."/>
            <person name="Clum A."/>
            <person name="Chen C."/>
            <person name="Nolan M."/>
            <person name="Sandor L."/>
            <person name="Kuo A."/>
            <person name="Lipzen A."/>
            <person name="Hainaut M."/>
            <person name="Drula E."/>
            <person name="Tsang A."/>
            <person name="Magnuson J.K."/>
            <person name="Henrissat B."/>
            <person name="Wiebenga A."/>
            <person name="Simmons B.A."/>
            <person name="Makela M.R."/>
            <person name="De vries R.P."/>
            <person name="Grigoriev I.V."/>
            <person name="Mortensen U.H."/>
            <person name="Baker S.E."/>
            <person name="Andersen M.R."/>
        </authorList>
    </citation>
    <scope>NUCLEOTIDE SEQUENCE [LARGE SCALE GENOMIC DNA]</scope>
    <source>
        <strain evidence="2 3">ATCC 13496</strain>
    </source>
</reference>
<dbReference type="EMBL" id="KZ851903">
    <property type="protein sequence ID" value="RDH24046.1"/>
    <property type="molecule type" value="Genomic_DNA"/>
</dbReference>
<evidence type="ECO:0000313" key="3">
    <source>
        <dbReference type="Proteomes" id="UP000253845"/>
    </source>
</evidence>
<name>A0A370CBU6_ASPNG</name>
<protein>
    <recommendedName>
        <fullName evidence="1">SRR1-like domain-containing protein</fullName>
    </recommendedName>
</protein>
<accession>A0A370CBU6</accession>
<organism evidence="2 3">
    <name type="scientific">Aspergillus niger ATCC 13496</name>
    <dbReference type="NCBI Taxonomy" id="1353008"/>
    <lineage>
        <taxon>Eukaryota</taxon>
        <taxon>Fungi</taxon>
        <taxon>Dikarya</taxon>
        <taxon>Ascomycota</taxon>
        <taxon>Pezizomycotina</taxon>
        <taxon>Eurotiomycetes</taxon>
        <taxon>Eurotiomycetidae</taxon>
        <taxon>Eurotiales</taxon>
        <taxon>Aspergillaceae</taxon>
        <taxon>Aspergillus</taxon>
        <taxon>Aspergillus subgen. Circumdati</taxon>
    </lineage>
</organism>
<sequence length="294" mass="32583">MPHSSRKKHPNNSAQAQKRLQITDATGWTHVTTGGKARRCVRTTTNTTNQHSQSPQEESIFFHPAEAPPTATLESLQSQFTQIQRTWKDSSACDVVGKTLRNILPHTTDTNTNSTIEINNNNAKKKNNDDNGIDSIICIGLGSPSGFLRGGWADRRLVSLYQLAALVDVMASISSSFSSSPTIKTYAQDPVFNTLDTSLLSSLDITVLESPHAFEKVTSRTFLFCPGAERTHLEQMLALDPAFLFGGPLEDVESEVVSAFVKRRGSVRVPLFEAQEHAFWNMRVYYPLEREGEV</sequence>
<dbReference type="Pfam" id="PF07985">
    <property type="entry name" value="SRR1"/>
    <property type="match status" value="1"/>
</dbReference>
<evidence type="ECO:0000313" key="2">
    <source>
        <dbReference type="EMBL" id="RDH24046.1"/>
    </source>
</evidence>
<dbReference type="PANTHER" id="PTHR42080">
    <property type="entry name" value="SRR1 DOMAIN-CONTAINING PROTEIN"/>
    <property type="match status" value="1"/>
</dbReference>
<feature type="domain" description="SRR1-like" evidence="1">
    <location>
        <begin position="126"/>
        <end position="286"/>
    </location>
</feature>
<evidence type="ECO:0000259" key="1">
    <source>
        <dbReference type="Pfam" id="PF07985"/>
    </source>
</evidence>
<dbReference type="VEuPathDB" id="FungiDB:M747DRAFT_338333"/>
<dbReference type="AlphaFoldDB" id="A0A370CBU6"/>
<dbReference type="Proteomes" id="UP000253845">
    <property type="component" value="Unassembled WGS sequence"/>
</dbReference>
<gene>
    <name evidence="2" type="ORF">M747DRAFT_338333</name>
</gene>
<dbReference type="PANTHER" id="PTHR42080:SF1">
    <property type="entry name" value="SRR1-LIKE DOMAIN-CONTAINING PROTEIN"/>
    <property type="match status" value="1"/>
</dbReference>